<gene>
    <name evidence="1" type="ORF">NZD86_23505</name>
</gene>
<dbReference type="RefSeq" id="WP_268047051.1">
    <property type="nucleotide sequence ID" value="NZ_CP104065.1"/>
</dbReference>
<evidence type="ECO:0000313" key="1">
    <source>
        <dbReference type="EMBL" id="WAH39336.1"/>
    </source>
</evidence>
<evidence type="ECO:0008006" key="3">
    <source>
        <dbReference type="Google" id="ProtNLM"/>
    </source>
</evidence>
<organism evidence="1 2">
    <name type="scientific">Alicyclobacillus dauci</name>
    <dbReference type="NCBI Taxonomy" id="1475485"/>
    <lineage>
        <taxon>Bacteria</taxon>
        <taxon>Bacillati</taxon>
        <taxon>Bacillota</taxon>
        <taxon>Bacilli</taxon>
        <taxon>Bacillales</taxon>
        <taxon>Alicyclobacillaceae</taxon>
        <taxon>Alicyclobacillus</taxon>
    </lineage>
</organism>
<dbReference type="Proteomes" id="UP001164803">
    <property type="component" value="Plasmid unnamed1"/>
</dbReference>
<geneLocation type="plasmid" evidence="1 2">
    <name>unnamed1</name>
</geneLocation>
<dbReference type="Gene3D" id="1.10.510.10">
    <property type="entry name" value="Transferase(Phosphotransferase) domain 1"/>
    <property type="match status" value="1"/>
</dbReference>
<reference evidence="1" key="1">
    <citation type="submission" date="2022-08" db="EMBL/GenBank/DDBJ databases">
        <title>Alicyclobacillus dauci DSM2870, complete genome.</title>
        <authorList>
            <person name="Wang Q."/>
            <person name="Cai R."/>
            <person name="Wang Z."/>
        </authorList>
    </citation>
    <scope>NUCLEOTIDE SEQUENCE</scope>
    <source>
        <strain evidence="1">DSM 28700</strain>
        <plasmid evidence="1">unnamed1</plasmid>
    </source>
</reference>
<proteinExistence type="predicted"/>
<protein>
    <recommendedName>
        <fullName evidence="3">Serine/threonine protein kinase</fullName>
    </recommendedName>
</protein>
<keyword evidence="2" id="KW-1185">Reference proteome</keyword>
<evidence type="ECO:0000313" key="2">
    <source>
        <dbReference type="Proteomes" id="UP001164803"/>
    </source>
</evidence>
<accession>A0ABY6ZAS6</accession>
<keyword evidence="1" id="KW-0614">Plasmid</keyword>
<dbReference type="SUPFAM" id="SSF56112">
    <property type="entry name" value="Protein kinase-like (PK-like)"/>
    <property type="match status" value="1"/>
</dbReference>
<name>A0ABY6ZAS6_9BACL</name>
<sequence>MYDYQYLRDNYPLIGEGRQGKVFQISPDRCLKYYDDPKHAVRERASYEAGQGSPIIPKLYEGGPNYIIIEYLQAPSLQQYLLGPGRMSKSLAKQILSALKEMERLGFTRIDVAPFHLFVMEDKKVKIIDLVNAFHKTSPVPYVLLSGLHSIGFLETFYGHVQNLDAKTAAKWAEVVDDLVR</sequence>
<dbReference type="InterPro" id="IPR011009">
    <property type="entry name" value="Kinase-like_dom_sf"/>
</dbReference>
<dbReference type="EMBL" id="CP104065">
    <property type="protein sequence ID" value="WAH39336.1"/>
    <property type="molecule type" value="Genomic_DNA"/>
</dbReference>